<organism evidence="5">
    <name type="scientific">Mesocestoides corti</name>
    <name type="common">Flatworm</name>
    <dbReference type="NCBI Taxonomy" id="53468"/>
    <lineage>
        <taxon>Eukaryota</taxon>
        <taxon>Metazoa</taxon>
        <taxon>Spiralia</taxon>
        <taxon>Lophotrochozoa</taxon>
        <taxon>Platyhelminthes</taxon>
        <taxon>Cestoda</taxon>
        <taxon>Eucestoda</taxon>
        <taxon>Cyclophyllidea</taxon>
        <taxon>Mesocestoididae</taxon>
        <taxon>Mesocestoides</taxon>
    </lineage>
</organism>
<reference evidence="5" key="1">
    <citation type="submission" date="2017-02" db="UniProtKB">
        <authorList>
            <consortium name="WormBaseParasite"/>
        </authorList>
    </citation>
    <scope>IDENTIFICATION</scope>
</reference>
<dbReference type="WBParaSite" id="MCOS_0000646901-mRNA-1">
    <property type="protein sequence ID" value="MCOS_0000646901-mRNA-1"/>
    <property type="gene ID" value="MCOS_0000646901"/>
</dbReference>
<reference evidence="3 4" key="2">
    <citation type="submission" date="2018-10" db="EMBL/GenBank/DDBJ databases">
        <authorList>
            <consortium name="Pathogen Informatics"/>
        </authorList>
    </citation>
    <scope>NUCLEOTIDE SEQUENCE [LARGE SCALE GENOMIC DNA]</scope>
</reference>
<feature type="transmembrane region" description="Helical" evidence="2">
    <location>
        <begin position="79"/>
        <end position="102"/>
    </location>
</feature>
<accession>A0A0R3UGT4</accession>
<sequence length="226" mass="24957">MKRRKGVRATSWFPSSSPRLLQPLAFAFLVTIIGFGTYVNLYPGRATPPNLAFAFLVTIIGFGTYVNLPIYRLMGEYPLLFPTAAALPWIGFLLSGFFAFICRRTRAEILTIAIETGIQNIGIAMLVLLYSMPQPEGDIGAVMPLVVSLFTPIPLIIAYIGLLIKEGKCTRCCKKPNSREDKASEEQGEPLRPADNDVEVADADVNSDDIRKLSYSKDHIIQTIIS</sequence>
<feature type="transmembrane region" description="Helical" evidence="2">
    <location>
        <begin position="51"/>
        <end position="73"/>
    </location>
</feature>
<proteinExistence type="predicted"/>
<evidence type="ECO:0000313" key="4">
    <source>
        <dbReference type="Proteomes" id="UP000267029"/>
    </source>
</evidence>
<dbReference type="AlphaFoldDB" id="A0A0R3UGT4"/>
<keyword evidence="4" id="KW-1185">Reference proteome</keyword>
<gene>
    <name evidence="3" type="ORF">MCOS_LOCUS6470</name>
</gene>
<protein>
    <submittedName>
        <fullName evidence="5">Sodium-bile acid cotransporter</fullName>
    </submittedName>
</protein>
<keyword evidence="2" id="KW-1133">Transmembrane helix</keyword>
<dbReference type="Proteomes" id="UP000267029">
    <property type="component" value="Unassembled WGS sequence"/>
</dbReference>
<evidence type="ECO:0000256" key="2">
    <source>
        <dbReference type="SAM" id="Phobius"/>
    </source>
</evidence>
<dbReference type="InterPro" id="IPR004710">
    <property type="entry name" value="Bilac:Na_transpt"/>
</dbReference>
<keyword evidence="2" id="KW-0812">Transmembrane</keyword>
<name>A0A0R3UGT4_MESCO</name>
<dbReference type="InterPro" id="IPR038770">
    <property type="entry name" value="Na+/solute_symporter_sf"/>
</dbReference>
<dbReference type="EMBL" id="UXSR01005264">
    <property type="protein sequence ID" value="VDD80467.1"/>
    <property type="molecule type" value="Genomic_DNA"/>
</dbReference>
<dbReference type="PANTHER" id="PTHR10361">
    <property type="entry name" value="SODIUM-BILE ACID COTRANSPORTER"/>
    <property type="match status" value="1"/>
</dbReference>
<feature type="transmembrane region" description="Helical" evidence="2">
    <location>
        <begin position="109"/>
        <end position="130"/>
    </location>
</feature>
<dbReference type="Gene3D" id="1.20.1530.20">
    <property type="match status" value="1"/>
</dbReference>
<feature type="region of interest" description="Disordered" evidence="1">
    <location>
        <begin position="175"/>
        <end position="198"/>
    </location>
</feature>
<evidence type="ECO:0000256" key="1">
    <source>
        <dbReference type="SAM" id="MobiDB-lite"/>
    </source>
</evidence>
<evidence type="ECO:0000313" key="3">
    <source>
        <dbReference type="EMBL" id="VDD80467.1"/>
    </source>
</evidence>
<feature type="transmembrane region" description="Helical" evidence="2">
    <location>
        <begin position="20"/>
        <end position="39"/>
    </location>
</feature>
<feature type="transmembrane region" description="Helical" evidence="2">
    <location>
        <begin position="142"/>
        <end position="164"/>
    </location>
</feature>
<dbReference type="PANTHER" id="PTHR10361:SF28">
    <property type="entry name" value="P3 PROTEIN-RELATED"/>
    <property type="match status" value="1"/>
</dbReference>
<evidence type="ECO:0000313" key="5">
    <source>
        <dbReference type="WBParaSite" id="MCOS_0000646901-mRNA-1"/>
    </source>
</evidence>
<dbReference type="OrthoDB" id="203097at2759"/>
<keyword evidence="2" id="KW-0472">Membrane</keyword>
<dbReference type="STRING" id="53468.A0A0R3UGT4"/>